<evidence type="ECO:0000313" key="2">
    <source>
        <dbReference type="Proteomes" id="UP001550850"/>
    </source>
</evidence>
<organism evidence="1 2">
    <name type="scientific">Streptomyces fragilis</name>
    <dbReference type="NCBI Taxonomy" id="67301"/>
    <lineage>
        <taxon>Bacteria</taxon>
        <taxon>Bacillati</taxon>
        <taxon>Actinomycetota</taxon>
        <taxon>Actinomycetes</taxon>
        <taxon>Kitasatosporales</taxon>
        <taxon>Streptomycetaceae</taxon>
        <taxon>Streptomyces</taxon>
    </lineage>
</organism>
<dbReference type="RefSeq" id="WP_245967782.1">
    <property type="nucleotide sequence ID" value="NZ_BEVZ01000009.1"/>
</dbReference>
<gene>
    <name evidence="1" type="ORF">AB0E65_18935</name>
</gene>
<protein>
    <submittedName>
        <fullName evidence="1">Uncharacterized protein</fullName>
    </submittedName>
</protein>
<proteinExistence type="predicted"/>
<sequence length="62" mass="6577">MPGQLRDAASRTLYVHVRAPGDLPPVEDLMRDLEGRVPDGIPIVVDTALGRGRRIDAGTVGG</sequence>
<reference evidence="1 2" key="1">
    <citation type="submission" date="2024-06" db="EMBL/GenBank/DDBJ databases">
        <title>The Natural Products Discovery Center: Release of the First 8490 Sequenced Strains for Exploring Actinobacteria Biosynthetic Diversity.</title>
        <authorList>
            <person name="Kalkreuter E."/>
            <person name="Kautsar S.A."/>
            <person name="Yang D."/>
            <person name="Bader C.D."/>
            <person name="Teijaro C.N."/>
            <person name="Fluegel L."/>
            <person name="Davis C.M."/>
            <person name="Simpson J.R."/>
            <person name="Lauterbach L."/>
            <person name="Steele A.D."/>
            <person name="Gui C."/>
            <person name="Meng S."/>
            <person name="Li G."/>
            <person name="Viehrig K."/>
            <person name="Ye F."/>
            <person name="Su P."/>
            <person name="Kiefer A.F."/>
            <person name="Nichols A."/>
            <person name="Cepeda A.J."/>
            <person name="Yan W."/>
            <person name="Fan B."/>
            <person name="Jiang Y."/>
            <person name="Adhikari A."/>
            <person name="Zheng C.-J."/>
            <person name="Schuster L."/>
            <person name="Cowan T.M."/>
            <person name="Smanski M.J."/>
            <person name="Chevrette M.G."/>
            <person name="De Carvalho L.P.S."/>
            <person name="Shen B."/>
        </authorList>
    </citation>
    <scope>NUCLEOTIDE SEQUENCE [LARGE SCALE GENOMIC DNA]</scope>
    <source>
        <strain evidence="1 2">NPDC038104</strain>
    </source>
</reference>
<name>A0ABV2YKK2_9ACTN</name>
<dbReference type="Proteomes" id="UP001550850">
    <property type="component" value="Unassembled WGS sequence"/>
</dbReference>
<keyword evidence="2" id="KW-1185">Reference proteome</keyword>
<comment type="caution">
    <text evidence="1">The sequence shown here is derived from an EMBL/GenBank/DDBJ whole genome shotgun (WGS) entry which is preliminary data.</text>
</comment>
<dbReference type="EMBL" id="JBEZUR010000030">
    <property type="protein sequence ID" value="MEU3556262.1"/>
    <property type="molecule type" value="Genomic_DNA"/>
</dbReference>
<evidence type="ECO:0000313" key="1">
    <source>
        <dbReference type="EMBL" id="MEU3556262.1"/>
    </source>
</evidence>
<accession>A0ABV2YKK2</accession>